<dbReference type="InterPro" id="IPR015424">
    <property type="entry name" value="PyrdxlP-dep_Trfase"/>
</dbReference>
<dbReference type="Pfam" id="PF00266">
    <property type="entry name" value="Aminotran_5"/>
    <property type="match status" value="1"/>
</dbReference>
<dbReference type="SUPFAM" id="SSF53383">
    <property type="entry name" value="PLP-dependent transferases"/>
    <property type="match status" value="1"/>
</dbReference>
<dbReference type="PANTHER" id="PTHR43586:SF15">
    <property type="entry name" value="BLR3095 PROTEIN"/>
    <property type="match status" value="1"/>
</dbReference>
<sequence length="384" mass="44007">MNYTKTKSQKFNLKRYRKLFPVTKDYIYLNHASTGPLPIPAVKAITQLAQRYAKEGSIEWEEYEKLSNRTRQLTAKMLNVTGDEICFIQNTSQGIIIAIGTIPWQDGDNLILMQDGFPTNLYPFLYLLPNIEKRYVTSSEILADPCSITKRIDKKTKAIALDWVNFLNGIKIDLTTIGQIAKEKGIYLIIDGMQGLGATTIDLKKSYVDFFCAAAPKWLLGPHGIGILYISKKTLSHLQPFNLGWLSADWKDFYDIFTPKPLKTTAARFEPGTKNYFGIVGLQECLRLFLEIGIDKVESQIYHLTDYLISEISSSKFETITPRARSKRAGIVSFRRKDKAGQELYLKLKQNRVVVSLRQEYLRISPHFYNTIEEIEHLIKIIKD</sequence>
<dbReference type="Gene3D" id="3.40.640.10">
    <property type="entry name" value="Type I PLP-dependent aspartate aminotransferase-like (Major domain)"/>
    <property type="match status" value="1"/>
</dbReference>
<feature type="domain" description="Aminotransferase class V" evidence="1">
    <location>
        <begin position="27"/>
        <end position="378"/>
    </location>
</feature>
<keyword evidence="2" id="KW-0808">Transferase</keyword>
<reference evidence="2" key="1">
    <citation type="journal article" date="2020" name="mSystems">
        <title>Genome- and Community-Level Interaction Insights into Carbon Utilization and Element Cycling Functions of Hydrothermarchaeota in Hydrothermal Sediment.</title>
        <authorList>
            <person name="Zhou Z."/>
            <person name="Liu Y."/>
            <person name="Xu W."/>
            <person name="Pan J."/>
            <person name="Luo Z.H."/>
            <person name="Li M."/>
        </authorList>
    </citation>
    <scope>NUCLEOTIDE SEQUENCE [LARGE SCALE GENOMIC DNA]</scope>
    <source>
        <strain evidence="2">SpSt-876</strain>
    </source>
</reference>
<protein>
    <submittedName>
        <fullName evidence="2">Aminotransferase class V-fold PLP-dependent enzyme</fullName>
    </submittedName>
</protein>
<name>A0A7C6ED58_UNCW3</name>
<accession>A0A7C6ED58</accession>
<dbReference type="AlphaFoldDB" id="A0A7C6ED58"/>
<evidence type="ECO:0000313" key="2">
    <source>
        <dbReference type="EMBL" id="HHS51862.1"/>
    </source>
</evidence>
<evidence type="ECO:0000259" key="1">
    <source>
        <dbReference type="Pfam" id="PF00266"/>
    </source>
</evidence>
<gene>
    <name evidence="2" type="ORF">ENW73_03200</name>
</gene>
<dbReference type="InterPro" id="IPR015421">
    <property type="entry name" value="PyrdxlP-dep_Trfase_major"/>
</dbReference>
<proteinExistence type="predicted"/>
<dbReference type="InterPro" id="IPR015422">
    <property type="entry name" value="PyrdxlP-dep_Trfase_small"/>
</dbReference>
<keyword evidence="2" id="KW-0032">Aminotransferase</keyword>
<dbReference type="Gene3D" id="3.90.1150.10">
    <property type="entry name" value="Aspartate Aminotransferase, domain 1"/>
    <property type="match status" value="1"/>
</dbReference>
<dbReference type="EMBL" id="DTLI01000080">
    <property type="protein sequence ID" value="HHS51862.1"/>
    <property type="molecule type" value="Genomic_DNA"/>
</dbReference>
<comment type="caution">
    <text evidence="2">The sequence shown here is derived from an EMBL/GenBank/DDBJ whole genome shotgun (WGS) entry which is preliminary data.</text>
</comment>
<dbReference type="GO" id="GO:0008483">
    <property type="term" value="F:transaminase activity"/>
    <property type="evidence" value="ECO:0007669"/>
    <property type="project" value="UniProtKB-KW"/>
</dbReference>
<dbReference type="PANTHER" id="PTHR43586">
    <property type="entry name" value="CYSTEINE DESULFURASE"/>
    <property type="match status" value="1"/>
</dbReference>
<dbReference type="InterPro" id="IPR000192">
    <property type="entry name" value="Aminotrans_V_dom"/>
</dbReference>
<organism evidence="2">
    <name type="scientific">candidate division WOR-3 bacterium</name>
    <dbReference type="NCBI Taxonomy" id="2052148"/>
    <lineage>
        <taxon>Bacteria</taxon>
        <taxon>Bacteria division WOR-3</taxon>
    </lineage>
</organism>